<dbReference type="EMBL" id="VJZA01000117">
    <property type="protein sequence ID" value="TVT15425.1"/>
    <property type="molecule type" value="Genomic_DNA"/>
</dbReference>
<protein>
    <recommendedName>
        <fullName evidence="1">Catalase immune-responsive domain-containing protein</fullName>
    </recommendedName>
</protein>
<accession>A0A557ZTU6</accession>
<proteinExistence type="predicted"/>
<feature type="domain" description="Catalase immune-responsive" evidence="1">
    <location>
        <begin position="6"/>
        <end position="40"/>
    </location>
</feature>
<dbReference type="InterPro" id="IPR010582">
    <property type="entry name" value="Catalase_immune_responsive"/>
</dbReference>
<sequence>MYKPHAEDDDFGQAGTLVRKVLSDEQRERLAQNIIGHVGNNVSQP</sequence>
<dbReference type="GO" id="GO:0020037">
    <property type="term" value="F:heme binding"/>
    <property type="evidence" value="ECO:0007669"/>
    <property type="project" value="InterPro"/>
</dbReference>
<evidence type="ECO:0000313" key="2">
    <source>
        <dbReference type="EMBL" id="TVT15425.1"/>
    </source>
</evidence>
<name>A0A557ZTU6_9PSEU</name>
<dbReference type="InterPro" id="IPR020835">
    <property type="entry name" value="Catalase_sf"/>
</dbReference>
<reference evidence="2 3" key="1">
    <citation type="submission" date="2019-07" db="EMBL/GenBank/DDBJ databases">
        <title>New species of Amycolatopsis and Streptomyces.</title>
        <authorList>
            <person name="Duangmal K."/>
            <person name="Teo W.F.A."/>
            <person name="Lipun K."/>
        </authorList>
    </citation>
    <scope>NUCLEOTIDE SEQUENCE [LARGE SCALE GENOMIC DNA]</scope>
    <source>
        <strain evidence="2 3">JCM 30562</strain>
    </source>
</reference>
<dbReference type="Proteomes" id="UP000318578">
    <property type="component" value="Unassembled WGS sequence"/>
</dbReference>
<keyword evidence="3" id="KW-1185">Reference proteome</keyword>
<organism evidence="2 3">
    <name type="scientific">Amycolatopsis acidiphila</name>
    <dbReference type="NCBI Taxonomy" id="715473"/>
    <lineage>
        <taxon>Bacteria</taxon>
        <taxon>Bacillati</taxon>
        <taxon>Actinomycetota</taxon>
        <taxon>Actinomycetes</taxon>
        <taxon>Pseudonocardiales</taxon>
        <taxon>Pseudonocardiaceae</taxon>
        <taxon>Amycolatopsis</taxon>
    </lineage>
</organism>
<evidence type="ECO:0000313" key="3">
    <source>
        <dbReference type="Proteomes" id="UP000318578"/>
    </source>
</evidence>
<evidence type="ECO:0000259" key="1">
    <source>
        <dbReference type="Pfam" id="PF06628"/>
    </source>
</evidence>
<gene>
    <name evidence="2" type="ORF">FNH06_36250</name>
</gene>
<dbReference type="Pfam" id="PF06628">
    <property type="entry name" value="Catalase-rel"/>
    <property type="match status" value="1"/>
</dbReference>
<dbReference type="AlphaFoldDB" id="A0A557ZTU6"/>
<dbReference type="SUPFAM" id="SSF56634">
    <property type="entry name" value="Heme-dependent catalase-like"/>
    <property type="match status" value="1"/>
</dbReference>
<comment type="caution">
    <text evidence="2">The sequence shown here is derived from an EMBL/GenBank/DDBJ whole genome shotgun (WGS) entry which is preliminary data.</text>
</comment>
<dbReference type="Gene3D" id="1.20.1370.60">
    <property type="match status" value="1"/>
</dbReference>